<evidence type="ECO:0000256" key="3">
    <source>
        <dbReference type="SAM" id="SignalP"/>
    </source>
</evidence>
<dbReference type="CDD" id="cd00033">
    <property type="entry name" value="CCP"/>
    <property type="match status" value="1"/>
</dbReference>
<feature type="domain" description="Sushi" evidence="4">
    <location>
        <begin position="31"/>
        <end position="94"/>
    </location>
</feature>
<keyword evidence="1" id="KW-1015">Disulfide bond</keyword>
<dbReference type="PROSITE" id="PS50923">
    <property type="entry name" value="SUSHI"/>
    <property type="match status" value="1"/>
</dbReference>
<dbReference type="SUPFAM" id="SSF57535">
    <property type="entry name" value="Complement control module/SCR domain"/>
    <property type="match status" value="1"/>
</dbReference>
<dbReference type="Proteomes" id="UP000001554">
    <property type="component" value="Chromosome 9"/>
</dbReference>
<comment type="caution">
    <text evidence="2">Lacks conserved residue(s) required for the propagation of feature annotation.</text>
</comment>
<dbReference type="KEGG" id="bfo:118422431"/>
<dbReference type="AlphaFoldDB" id="A0A9J7LPX4"/>
<keyword evidence="2" id="KW-0768">Sushi</keyword>
<accession>A0A9J7LPX4</accession>
<dbReference type="InterPro" id="IPR035976">
    <property type="entry name" value="Sushi/SCR/CCP_sf"/>
</dbReference>
<keyword evidence="5" id="KW-1185">Reference proteome</keyword>
<proteinExistence type="predicted"/>
<dbReference type="Gene3D" id="2.10.70.10">
    <property type="entry name" value="Complement Module, domain 1"/>
    <property type="match status" value="1"/>
</dbReference>
<reference evidence="5" key="1">
    <citation type="journal article" date="2020" name="Nat. Ecol. Evol.">
        <title>Deeply conserved synteny resolves early events in vertebrate evolution.</title>
        <authorList>
            <person name="Simakov O."/>
            <person name="Marletaz F."/>
            <person name="Yue J.X."/>
            <person name="O'Connell B."/>
            <person name="Jenkins J."/>
            <person name="Brandt A."/>
            <person name="Calef R."/>
            <person name="Tung C.H."/>
            <person name="Huang T.K."/>
            <person name="Schmutz J."/>
            <person name="Satoh N."/>
            <person name="Yu J.K."/>
            <person name="Putnam N.H."/>
            <person name="Green R.E."/>
            <person name="Rokhsar D.S."/>
        </authorList>
    </citation>
    <scope>NUCLEOTIDE SEQUENCE [LARGE SCALE GENOMIC DNA]</scope>
    <source>
        <strain evidence="5">S238N-H82</strain>
    </source>
</reference>
<gene>
    <name evidence="6" type="primary">LOC118422431</name>
</gene>
<organism evidence="5 6">
    <name type="scientific">Branchiostoma floridae</name>
    <name type="common">Florida lancelet</name>
    <name type="synonym">Amphioxus</name>
    <dbReference type="NCBI Taxonomy" id="7739"/>
    <lineage>
        <taxon>Eukaryota</taxon>
        <taxon>Metazoa</taxon>
        <taxon>Chordata</taxon>
        <taxon>Cephalochordata</taxon>
        <taxon>Leptocardii</taxon>
        <taxon>Amphioxiformes</taxon>
        <taxon>Branchiostomatidae</taxon>
        <taxon>Branchiostoma</taxon>
    </lineage>
</organism>
<dbReference type="Pfam" id="PF00084">
    <property type="entry name" value="Sushi"/>
    <property type="match status" value="1"/>
</dbReference>
<feature type="signal peptide" evidence="3">
    <location>
        <begin position="1"/>
        <end position="21"/>
    </location>
</feature>
<name>A0A9J7LPX4_BRAFL</name>
<dbReference type="OrthoDB" id="9998170at2759"/>
<evidence type="ECO:0000313" key="5">
    <source>
        <dbReference type="Proteomes" id="UP000001554"/>
    </source>
</evidence>
<evidence type="ECO:0000259" key="4">
    <source>
        <dbReference type="PROSITE" id="PS50923"/>
    </source>
</evidence>
<reference evidence="6" key="2">
    <citation type="submission" date="2025-08" db="UniProtKB">
        <authorList>
            <consortium name="RefSeq"/>
        </authorList>
    </citation>
    <scope>IDENTIFICATION</scope>
    <source>
        <strain evidence="6">S238N-H82</strain>
        <tissue evidence="6">Testes</tissue>
    </source>
</reference>
<evidence type="ECO:0000313" key="6">
    <source>
        <dbReference type="RefSeq" id="XP_035685889.1"/>
    </source>
</evidence>
<sequence>MSYRVVLVLVLVTTLASRSDALFFVGLNGHSDCGVLPYVYGTFHIGCVYPYTRGETCYFRCFPGFVPVSGSQIIVPRTCLDDGTWSGEPLRCRRGFFFFFGKK</sequence>
<dbReference type="OMA" id="CYFRCFP"/>
<dbReference type="SMART" id="SM00032">
    <property type="entry name" value="CCP"/>
    <property type="match status" value="1"/>
</dbReference>
<dbReference type="GeneID" id="118422431"/>
<dbReference type="InterPro" id="IPR000436">
    <property type="entry name" value="Sushi_SCR_CCP_dom"/>
</dbReference>
<keyword evidence="3" id="KW-0732">Signal</keyword>
<feature type="chain" id="PRO_5039894903" evidence="3">
    <location>
        <begin position="22"/>
        <end position="103"/>
    </location>
</feature>
<evidence type="ECO:0000256" key="2">
    <source>
        <dbReference type="PROSITE-ProRule" id="PRU00302"/>
    </source>
</evidence>
<protein>
    <submittedName>
        <fullName evidence="6">Sushi repeat-containing protein SRPX2-like</fullName>
    </submittedName>
</protein>
<dbReference type="RefSeq" id="XP_035685889.1">
    <property type="nucleotide sequence ID" value="XM_035829996.1"/>
</dbReference>
<evidence type="ECO:0000256" key="1">
    <source>
        <dbReference type="ARBA" id="ARBA00023157"/>
    </source>
</evidence>